<name>A0A847SVQ6_9BACT</name>
<dbReference type="RefSeq" id="WP_168742198.1">
    <property type="nucleotide sequence ID" value="NZ_JABAHZ010000009.1"/>
</dbReference>
<feature type="transmembrane region" description="Helical" evidence="2">
    <location>
        <begin position="197"/>
        <end position="214"/>
    </location>
</feature>
<sequence length="216" mass="24017">MKLVTTMRVLFFILGVVTTISTSQLFKSCRDPEPTPVAVPPSAEQVQQQKVLAAYDQRIAALTVQNTGLQQQVTDNRAALNRTKRKAATLEAQLQQQVADIPAITDTVTLLTNCDSIVQTAVAFAASAVQSDSLYQQLTGTLEQQVQNRDSTIAVQQEQHNYLQLNYDRNLAQQQLLLSENLQLHKDIRRHRVKNRLLSAGLLLLSGTATYMALHH</sequence>
<evidence type="ECO:0000313" key="3">
    <source>
        <dbReference type="EMBL" id="NLR82266.1"/>
    </source>
</evidence>
<keyword evidence="2" id="KW-0812">Transmembrane</keyword>
<keyword evidence="2" id="KW-0472">Membrane</keyword>
<gene>
    <name evidence="3" type="ORF">HGH91_26860</name>
</gene>
<proteinExistence type="predicted"/>
<dbReference type="Proteomes" id="UP000552864">
    <property type="component" value="Unassembled WGS sequence"/>
</dbReference>
<evidence type="ECO:0000256" key="2">
    <source>
        <dbReference type="SAM" id="Phobius"/>
    </source>
</evidence>
<dbReference type="AlphaFoldDB" id="A0A847SVQ6"/>
<evidence type="ECO:0000313" key="4">
    <source>
        <dbReference type="Proteomes" id="UP000552864"/>
    </source>
</evidence>
<comment type="caution">
    <text evidence="3">The sequence shown here is derived from an EMBL/GenBank/DDBJ whole genome shotgun (WGS) entry which is preliminary data.</text>
</comment>
<accession>A0A847SVQ6</accession>
<organism evidence="3 4">
    <name type="scientific">Chitinophaga eiseniae</name>
    <dbReference type="NCBI Taxonomy" id="634771"/>
    <lineage>
        <taxon>Bacteria</taxon>
        <taxon>Pseudomonadati</taxon>
        <taxon>Bacteroidota</taxon>
        <taxon>Chitinophagia</taxon>
        <taxon>Chitinophagales</taxon>
        <taxon>Chitinophagaceae</taxon>
        <taxon>Chitinophaga</taxon>
    </lineage>
</organism>
<keyword evidence="1" id="KW-0175">Coiled coil</keyword>
<keyword evidence="2" id="KW-1133">Transmembrane helix</keyword>
<protein>
    <submittedName>
        <fullName evidence="3">Uncharacterized protein</fullName>
    </submittedName>
</protein>
<evidence type="ECO:0000256" key="1">
    <source>
        <dbReference type="SAM" id="Coils"/>
    </source>
</evidence>
<keyword evidence="4" id="KW-1185">Reference proteome</keyword>
<dbReference type="EMBL" id="JABAHZ010000009">
    <property type="protein sequence ID" value="NLR82266.1"/>
    <property type="molecule type" value="Genomic_DNA"/>
</dbReference>
<reference evidence="3 4" key="1">
    <citation type="submission" date="2020-04" db="EMBL/GenBank/DDBJ databases">
        <authorList>
            <person name="Yin C."/>
        </authorList>
    </citation>
    <scope>NUCLEOTIDE SEQUENCE [LARGE SCALE GENOMIC DNA]</scope>
    <source>
        <strain evidence="3 4">Ak56</strain>
    </source>
</reference>
<feature type="coiled-coil region" evidence="1">
    <location>
        <begin position="52"/>
        <end position="100"/>
    </location>
</feature>